<sequence>MRWRSGRPSRTRTRIVTAIAAVMLAGASAVSPAPTSVADGAHEGRDLREVLFVGNNWDGTVDVISQDGQFRHLGRINVVPDLDERMREIHTDPVRLGYYLGIRALIGEGHDQYVDDMYTSPDGRLLIVSRPSLADVVAIDIATGELVWRFRVDGQRSDHMALSPDGQHVAVSASTGNVVHILDIDTGKEVGRFPSGDSPHENVYSPDGEKIFHASIGYVYTPLDRPALDSTKGKRYFQVVDADTHEILERVDMGTKLDEAGYPDLSGAIRPMTFSPDGRYVYFQVSFFHGFVEYDLRQEKVTRVAKLPIADHVEDTPREQYLLDSAHHGIAMNPQGSKLCVAGTMSDYATIVSPKTFRHQELVRGGKKPYWATESSDGRYCFVSWSGSDRISAISYATGEEVARVPVGDHPQRMRLGHVSADWIGKQQNSG</sequence>
<comment type="caution">
    <text evidence="3">The sequence shown here is derived from an EMBL/GenBank/DDBJ whole genome shotgun (WGS) entry which is preliminary data.</text>
</comment>
<gene>
    <name evidence="3" type="ORF">DFQ14_102238</name>
</gene>
<feature type="domain" description="Pyrrolo-quinoline quinone repeat" evidence="2">
    <location>
        <begin position="120"/>
        <end position="190"/>
    </location>
</feature>
<dbReference type="OrthoDB" id="62864at2"/>
<evidence type="ECO:0000256" key="1">
    <source>
        <dbReference type="SAM" id="SignalP"/>
    </source>
</evidence>
<reference evidence="3 4" key="1">
    <citation type="submission" date="2018-07" db="EMBL/GenBank/DDBJ databases">
        <title>Genomic Encyclopedia of Type Strains, Phase III (KMG-III): the genomes of soil and plant-associated and newly described type strains.</title>
        <authorList>
            <person name="Whitman W."/>
        </authorList>
    </citation>
    <scope>NUCLEOTIDE SEQUENCE [LARGE SCALE GENOMIC DNA]</scope>
    <source>
        <strain evidence="3 4">CECT 8575</strain>
    </source>
</reference>
<dbReference type="InterPro" id="IPR002372">
    <property type="entry name" value="PQQ_rpt_dom"/>
</dbReference>
<dbReference type="RefSeq" id="WP_114451786.1">
    <property type="nucleotide sequence ID" value="NZ_QPJC01000002.1"/>
</dbReference>
<keyword evidence="4" id="KW-1185">Reference proteome</keyword>
<accession>A0A368VV15</accession>
<dbReference type="SUPFAM" id="SSF50974">
    <property type="entry name" value="Nitrous oxide reductase, N-terminal domain"/>
    <property type="match status" value="1"/>
</dbReference>
<dbReference type="Gene3D" id="2.130.10.10">
    <property type="entry name" value="YVTN repeat-like/Quinoprotein amine dehydrogenase"/>
    <property type="match status" value="2"/>
</dbReference>
<feature type="chain" id="PRO_5038590202" evidence="1">
    <location>
        <begin position="34"/>
        <end position="431"/>
    </location>
</feature>
<feature type="signal peptide" evidence="1">
    <location>
        <begin position="1"/>
        <end position="33"/>
    </location>
</feature>
<dbReference type="PANTHER" id="PTHR47197:SF3">
    <property type="entry name" value="DIHYDRO-HEME D1 DEHYDROGENASE"/>
    <property type="match status" value="1"/>
</dbReference>
<name>A0A368VV15_9ACTN</name>
<keyword evidence="1" id="KW-0732">Signal</keyword>
<proteinExistence type="predicted"/>
<protein>
    <submittedName>
        <fullName evidence="3">Putative pyrroloquinoline-quinone binding quinoprotein</fullName>
    </submittedName>
</protein>
<dbReference type="EMBL" id="QPJC01000002">
    <property type="protein sequence ID" value="RCW45936.1"/>
    <property type="molecule type" value="Genomic_DNA"/>
</dbReference>
<dbReference type="InterPro" id="IPR015943">
    <property type="entry name" value="WD40/YVTN_repeat-like_dom_sf"/>
</dbReference>
<evidence type="ECO:0000259" key="2">
    <source>
        <dbReference type="Pfam" id="PF13360"/>
    </source>
</evidence>
<dbReference type="InterPro" id="IPR051200">
    <property type="entry name" value="Host-pathogen_enzymatic-act"/>
</dbReference>
<dbReference type="AlphaFoldDB" id="A0A368VV15"/>
<organism evidence="3 4">
    <name type="scientific">Halopolyspora algeriensis</name>
    <dbReference type="NCBI Taxonomy" id="1500506"/>
    <lineage>
        <taxon>Bacteria</taxon>
        <taxon>Bacillati</taxon>
        <taxon>Actinomycetota</taxon>
        <taxon>Actinomycetes</taxon>
        <taxon>Actinomycetes incertae sedis</taxon>
        <taxon>Halopolyspora</taxon>
    </lineage>
</organism>
<dbReference type="Proteomes" id="UP000253495">
    <property type="component" value="Unassembled WGS sequence"/>
</dbReference>
<dbReference type="Pfam" id="PF13360">
    <property type="entry name" value="PQQ_2"/>
    <property type="match status" value="1"/>
</dbReference>
<dbReference type="InterPro" id="IPR011045">
    <property type="entry name" value="N2O_reductase_N"/>
</dbReference>
<evidence type="ECO:0000313" key="4">
    <source>
        <dbReference type="Proteomes" id="UP000253495"/>
    </source>
</evidence>
<dbReference type="PANTHER" id="PTHR47197">
    <property type="entry name" value="PROTEIN NIRF"/>
    <property type="match status" value="1"/>
</dbReference>
<evidence type="ECO:0000313" key="3">
    <source>
        <dbReference type="EMBL" id="RCW45936.1"/>
    </source>
</evidence>